<evidence type="ECO:0000256" key="1">
    <source>
        <dbReference type="ARBA" id="ARBA00006754"/>
    </source>
</evidence>
<evidence type="ECO:0000259" key="3">
    <source>
        <dbReference type="Pfam" id="PF17853"/>
    </source>
</evidence>
<dbReference type="Pfam" id="PF13556">
    <property type="entry name" value="HTH_30"/>
    <property type="match status" value="1"/>
</dbReference>
<evidence type="ECO:0008006" key="6">
    <source>
        <dbReference type="Google" id="ProtNLM"/>
    </source>
</evidence>
<dbReference type="Pfam" id="PF17853">
    <property type="entry name" value="GGDEF_2"/>
    <property type="match status" value="1"/>
</dbReference>
<gene>
    <name evidence="4" type="ORF">C5613_41955</name>
</gene>
<dbReference type="InterPro" id="IPR025736">
    <property type="entry name" value="PucR_C-HTH_dom"/>
</dbReference>
<evidence type="ECO:0000313" key="5">
    <source>
        <dbReference type="Proteomes" id="UP000239290"/>
    </source>
</evidence>
<feature type="domain" description="PucR C-terminal helix-turn-helix" evidence="2">
    <location>
        <begin position="395"/>
        <end position="450"/>
    </location>
</feature>
<accession>A0A2S8IG53</accession>
<dbReference type="PANTHER" id="PTHR33744:SF1">
    <property type="entry name" value="DNA-BINDING TRANSCRIPTIONAL ACTIVATOR ADER"/>
    <property type="match status" value="1"/>
</dbReference>
<dbReference type="Proteomes" id="UP000239290">
    <property type="component" value="Unassembled WGS sequence"/>
</dbReference>
<comment type="similarity">
    <text evidence="1">Belongs to the CdaR family.</text>
</comment>
<proteinExistence type="inferred from homology"/>
<protein>
    <recommendedName>
        <fullName evidence="6">PucR family transcriptional regulator</fullName>
    </recommendedName>
</protein>
<feature type="domain" description="CdaR GGDEF-like" evidence="3">
    <location>
        <begin position="235"/>
        <end position="344"/>
    </location>
</feature>
<organism evidence="4 5">
    <name type="scientific">Rhodococcus opacus</name>
    <name type="common">Nocardia opaca</name>
    <dbReference type="NCBI Taxonomy" id="37919"/>
    <lineage>
        <taxon>Bacteria</taxon>
        <taxon>Bacillati</taxon>
        <taxon>Actinomycetota</taxon>
        <taxon>Actinomycetes</taxon>
        <taxon>Mycobacteriales</taxon>
        <taxon>Nocardiaceae</taxon>
        <taxon>Rhodococcus</taxon>
    </lineage>
</organism>
<name>A0A2S8IG53_RHOOP</name>
<dbReference type="Gene3D" id="1.10.10.2840">
    <property type="entry name" value="PucR C-terminal helix-turn-helix domain"/>
    <property type="match status" value="1"/>
</dbReference>
<dbReference type="InterPro" id="IPR042070">
    <property type="entry name" value="PucR_C-HTH_sf"/>
</dbReference>
<evidence type="ECO:0000313" key="4">
    <source>
        <dbReference type="EMBL" id="PQP13738.1"/>
    </source>
</evidence>
<comment type="caution">
    <text evidence="4">The sequence shown here is derived from an EMBL/GenBank/DDBJ whole genome shotgun (WGS) entry which is preliminary data.</text>
</comment>
<reference evidence="5" key="1">
    <citation type="submission" date="2018-02" db="EMBL/GenBank/DDBJ databases">
        <title>Draft genome sequencing of Rhodococcus opacus KU647198.</title>
        <authorList>
            <person name="Zheng B.-X."/>
        </authorList>
    </citation>
    <scope>NUCLEOTIDE SEQUENCE [LARGE SCALE GENOMIC DNA]</scope>
    <source>
        <strain evidence="5">04-OD7</strain>
    </source>
</reference>
<dbReference type="EMBL" id="PUIO01000098">
    <property type="protein sequence ID" value="PQP13738.1"/>
    <property type="molecule type" value="Genomic_DNA"/>
</dbReference>
<dbReference type="AlphaFoldDB" id="A0A2S8IG53"/>
<dbReference type="PANTHER" id="PTHR33744">
    <property type="entry name" value="CARBOHYDRATE DIACID REGULATOR"/>
    <property type="match status" value="1"/>
</dbReference>
<dbReference type="InterPro" id="IPR041522">
    <property type="entry name" value="CdaR_GGDEF"/>
</dbReference>
<sequence length="468" mass="50595">MLVELARHRPSGQSEKNFQPFGAHNFIGRQVSATWSRSLHSFDHLEDFALGGSQLNDDMDEATRAGVHTVARALLPDLPAIGGEAADYILAREPGFTRGDAEAIVRRSTHPNSTAIVDGLLRDVSLDVIGPSEEVVRDTHEFIRNGVSVATVQRGYRLGTAYWCARWAKAVQTHCHDPAIAVPVTSAGTTFLLGWLERVLERLTAEAQYEAERLAREGALVQVESVRRILAADTDTDLSAARARLRYELDGQHLALVLHRTTPTEHGPSLEAVAREVTTALASRRSLVVRVDVATAWCWVPVDSAATPSFPTLTGPVVAGYGRVAAGVEGFRSSHREAQEALRVALLSGRGAGTVIPYEQVAVASLCSLDPDWTRAFVATQLGSLAVDNAAAGRLRETLEAFFAAGSGYRIAAKQLGLHHNTIRYRLDQAERLVGRPLDTDRLALEVALHLTAQLGPAVLVPDASNDK</sequence>
<evidence type="ECO:0000259" key="2">
    <source>
        <dbReference type="Pfam" id="PF13556"/>
    </source>
</evidence>
<dbReference type="InterPro" id="IPR051448">
    <property type="entry name" value="CdaR-like_regulators"/>
</dbReference>